<keyword evidence="2 4" id="KW-0862">Zinc</keyword>
<keyword evidence="2 4" id="KW-0863">Zinc-finger</keyword>
<name>A0A0N7L904_9BASI</name>
<dbReference type="Pfam" id="PF00098">
    <property type="entry name" value="zf-CCHC"/>
    <property type="match status" value="5"/>
</dbReference>
<feature type="domain" description="CCHC-type" evidence="3">
    <location>
        <begin position="7"/>
        <end position="20"/>
    </location>
</feature>
<dbReference type="GO" id="GO:0006397">
    <property type="term" value="P:mRNA processing"/>
    <property type="evidence" value="ECO:0007669"/>
    <property type="project" value="UniProtKB-KW"/>
</dbReference>
<keyword evidence="2 4" id="KW-0479">Metal-binding</keyword>
<dbReference type="OrthoDB" id="3341596at2759"/>
<feature type="domain" description="CCHC-type" evidence="3">
    <location>
        <begin position="177"/>
        <end position="191"/>
    </location>
</feature>
<proteinExistence type="predicted"/>
<feature type="domain" description="CCHC-type" evidence="3">
    <location>
        <begin position="27"/>
        <end position="42"/>
    </location>
</feature>
<keyword evidence="1" id="KW-0507">mRNA processing</keyword>
<dbReference type="PANTHER" id="PTHR23002">
    <property type="entry name" value="ZINC FINGER CCHC DOMAIN CONTAINING PROTEIN"/>
    <property type="match status" value="1"/>
</dbReference>
<dbReference type="GO" id="GO:0003676">
    <property type="term" value="F:nucleic acid binding"/>
    <property type="evidence" value="ECO:0007669"/>
    <property type="project" value="InterPro"/>
</dbReference>
<feature type="domain" description="CCHC-type" evidence="3">
    <location>
        <begin position="51"/>
        <end position="66"/>
    </location>
</feature>
<feature type="domain" description="CCHC-type" evidence="3">
    <location>
        <begin position="137"/>
        <end position="152"/>
    </location>
</feature>
<evidence type="ECO:0000313" key="5">
    <source>
        <dbReference type="Proteomes" id="UP000054845"/>
    </source>
</evidence>
<sequence length="208" mass="21015">MVRRRSCFVCGQLGHLAEACGSTERLCFNCSKPGHESSACPEERTVATKQCYACGESGHIKSACPNPTSASAAVATATGAAPGVVKSESLAKRVGGVNGQNKKAAAACYTCGGPHLARQCPQGFSSKPAAANADRPCYNCGVAGHRAKDCTSEATEAGAAAASKAPPRRQRGAPGTCYGCGQPGHVRRECPAHADPPAAPTSAAVMAI</sequence>
<dbReference type="Gene3D" id="4.10.60.10">
    <property type="entry name" value="Zinc finger, CCHC-type"/>
    <property type="match status" value="4"/>
</dbReference>
<dbReference type="PROSITE" id="PS50158">
    <property type="entry name" value="ZF_CCHC"/>
    <property type="match status" value="5"/>
</dbReference>
<dbReference type="InterPro" id="IPR001878">
    <property type="entry name" value="Znf_CCHC"/>
</dbReference>
<dbReference type="SUPFAM" id="SSF57756">
    <property type="entry name" value="Retrovirus zinc finger-like domains"/>
    <property type="match status" value="3"/>
</dbReference>
<evidence type="ECO:0000256" key="1">
    <source>
        <dbReference type="ARBA" id="ARBA00022664"/>
    </source>
</evidence>
<accession>A0A0N7L904</accession>
<dbReference type="Proteomes" id="UP000054845">
    <property type="component" value="Unassembled WGS sequence"/>
</dbReference>
<organism evidence="4 5">
    <name type="scientific">Ceraceosorus bombacis</name>
    <dbReference type="NCBI Taxonomy" id="401625"/>
    <lineage>
        <taxon>Eukaryota</taxon>
        <taxon>Fungi</taxon>
        <taxon>Dikarya</taxon>
        <taxon>Basidiomycota</taxon>
        <taxon>Ustilaginomycotina</taxon>
        <taxon>Exobasidiomycetes</taxon>
        <taxon>Ceraceosorales</taxon>
        <taxon>Ceraceosoraceae</taxon>
        <taxon>Ceraceosorus</taxon>
    </lineage>
</organism>
<dbReference type="EMBL" id="CCYA01000149">
    <property type="protein sequence ID" value="CEH12434.1"/>
    <property type="molecule type" value="Genomic_DNA"/>
</dbReference>
<reference evidence="4 5" key="1">
    <citation type="submission" date="2014-09" db="EMBL/GenBank/DDBJ databases">
        <authorList>
            <person name="Magalhaes I.L.F."/>
            <person name="Oliveira U."/>
            <person name="Santos F.R."/>
            <person name="Vidigal T.H.D.A."/>
            <person name="Brescovit A.D."/>
            <person name="Santos A.J."/>
        </authorList>
    </citation>
    <scope>NUCLEOTIDE SEQUENCE [LARGE SCALE GENOMIC DNA]</scope>
</reference>
<dbReference type="STRING" id="401625.A0A0N7L904"/>
<dbReference type="InterPro" id="IPR036875">
    <property type="entry name" value="Znf_CCHC_sf"/>
</dbReference>
<evidence type="ECO:0000259" key="3">
    <source>
        <dbReference type="PROSITE" id="PS50158"/>
    </source>
</evidence>
<dbReference type="SMART" id="SM00343">
    <property type="entry name" value="ZnF_C2HC"/>
    <property type="match status" value="6"/>
</dbReference>
<keyword evidence="5" id="KW-1185">Reference proteome</keyword>
<evidence type="ECO:0000313" key="4">
    <source>
        <dbReference type="EMBL" id="CEH12434.1"/>
    </source>
</evidence>
<dbReference type="GO" id="GO:0008270">
    <property type="term" value="F:zinc ion binding"/>
    <property type="evidence" value="ECO:0007669"/>
    <property type="project" value="UniProtKB-KW"/>
</dbReference>
<evidence type="ECO:0000256" key="2">
    <source>
        <dbReference type="PROSITE-ProRule" id="PRU00047"/>
    </source>
</evidence>
<protein>
    <submittedName>
        <fullName evidence="4">Zinc-finger protein gis2</fullName>
    </submittedName>
</protein>
<dbReference type="AlphaFoldDB" id="A0A0N7L904"/>
<dbReference type="InterPro" id="IPR051714">
    <property type="entry name" value="Znf_CCHC_NABP"/>
</dbReference>